<reference evidence="2" key="1">
    <citation type="submission" date="2020-09" db="EMBL/GenBank/DDBJ databases">
        <title>Genome seq and assembly of Devosia sp.</title>
        <authorList>
            <person name="Chhetri G."/>
        </authorList>
    </citation>
    <scope>NUCLEOTIDE SEQUENCE</scope>
    <source>
        <strain evidence="2">PTR5</strain>
    </source>
</reference>
<proteinExistence type="predicted"/>
<sequence length="127" mass="13509">MFKAFAATTLALAAFAAPAFAQSADPDGVWKDKWGTTFTFQTCGDGTQLCGTLNDIQGDSRTPENLKYVDQQVVKAEQTAPGKWEGSIALNGENAKAIVEQTGPDTIKITGCKAAILCSSIQYERVS</sequence>
<comment type="caution">
    <text evidence="2">The sequence shown here is derived from an EMBL/GenBank/DDBJ whole genome shotgun (WGS) entry which is preliminary data.</text>
</comment>
<organism evidence="2 3">
    <name type="scientific">Devosia oryzisoli</name>
    <dbReference type="NCBI Taxonomy" id="2774138"/>
    <lineage>
        <taxon>Bacteria</taxon>
        <taxon>Pseudomonadati</taxon>
        <taxon>Pseudomonadota</taxon>
        <taxon>Alphaproteobacteria</taxon>
        <taxon>Hyphomicrobiales</taxon>
        <taxon>Devosiaceae</taxon>
        <taxon>Devosia</taxon>
    </lineage>
</organism>
<keyword evidence="3" id="KW-1185">Reference proteome</keyword>
<gene>
    <name evidence="2" type="ORF">IC608_12750</name>
</gene>
<evidence type="ECO:0000313" key="2">
    <source>
        <dbReference type="EMBL" id="MBD8066339.1"/>
    </source>
</evidence>
<keyword evidence="1" id="KW-0732">Signal</keyword>
<dbReference type="RefSeq" id="WP_191775993.1">
    <property type="nucleotide sequence ID" value="NZ_JACYFU010000003.1"/>
</dbReference>
<name>A0A927FX98_9HYPH</name>
<evidence type="ECO:0000313" key="3">
    <source>
        <dbReference type="Proteomes" id="UP000654108"/>
    </source>
</evidence>
<dbReference type="EMBL" id="JACYFU010000003">
    <property type="protein sequence ID" value="MBD8066339.1"/>
    <property type="molecule type" value="Genomic_DNA"/>
</dbReference>
<evidence type="ECO:0008006" key="4">
    <source>
        <dbReference type="Google" id="ProtNLM"/>
    </source>
</evidence>
<dbReference type="AlphaFoldDB" id="A0A927FX98"/>
<dbReference type="Proteomes" id="UP000654108">
    <property type="component" value="Unassembled WGS sequence"/>
</dbReference>
<protein>
    <recommendedName>
        <fullName evidence="4">DUF2147 domain-containing protein</fullName>
    </recommendedName>
</protein>
<feature type="chain" id="PRO_5037459483" description="DUF2147 domain-containing protein" evidence="1">
    <location>
        <begin position="22"/>
        <end position="127"/>
    </location>
</feature>
<evidence type="ECO:0000256" key="1">
    <source>
        <dbReference type="SAM" id="SignalP"/>
    </source>
</evidence>
<accession>A0A927FX98</accession>
<feature type="signal peptide" evidence="1">
    <location>
        <begin position="1"/>
        <end position="21"/>
    </location>
</feature>